<dbReference type="Pfam" id="PF25476">
    <property type="entry name" value="Ribosomal_L19e_C"/>
    <property type="match status" value="1"/>
</dbReference>
<sequence length="210" mass="24643">MILFLGQESKASNSFFCGIERSMNLTLQKRLSASVMGCGAKKVYIDPEALHEVSAASSRRDIRKAISRGLIAKKMDHDQSKGRYRERLAAKRLGRHTGAGKRRGTREARCPAKYLWVRRQRVLRRVLSRYRDAQKVDNSLHHTLYLKCKGNEFKNKRVLIDHIRHEQAERVRMQLEQEKIAIRRERARATRERKLERIRRKRTLIAEGKL</sequence>
<dbReference type="InterPro" id="IPR039547">
    <property type="entry name" value="Ribosomal_eL19"/>
</dbReference>
<keyword evidence="4" id="KW-0175">Coiled coil</keyword>
<evidence type="ECO:0000256" key="3">
    <source>
        <dbReference type="ARBA" id="ARBA00023274"/>
    </source>
</evidence>
<dbReference type="InterPro" id="IPR015972">
    <property type="entry name" value="Ribosomal_eL19_dom1"/>
</dbReference>
<dbReference type="GO" id="GO:0005840">
    <property type="term" value="C:ribosome"/>
    <property type="evidence" value="ECO:0007669"/>
    <property type="project" value="UniProtKB-KW"/>
</dbReference>
<keyword evidence="3" id="KW-0687">Ribonucleoprotein</keyword>
<evidence type="ECO:0000256" key="1">
    <source>
        <dbReference type="ARBA" id="ARBA00011082"/>
    </source>
</evidence>
<dbReference type="PANTHER" id="PTHR10722">
    <property type="entry name" value="60S RIBOSOMAL PROTEIN L19"/>
    <property type="match status" value="1"/>
</dbReference>
<dbReference type="EMBL" id="BQXS01012757">
    <property type="protein sequence ID" value="GKT27602.1"/>
    <property type="molecule type" value="Genomic_DNA"/>
</dbReference>
<dbReference type="InterPro" id="IPR035970">
    <property type="entry name" value="60S_ribosomal_eL19_sf"/>
</dbReference>
<dbReference type="InterPro" id="IPR000196">
    <property type="entry name" value="Ribosomal_eL19_dom"/>
</dbReference>
<comment type="similarity">
    <text evidence="1">Belongs to the eukaryotic ribosomal protein eL19 family.</text>
</comment>
<comment type="caution">
    <text evidence="6">The sequence shown here is derived from an EMBL/GenBank/DDBJ whole genome shotgun (WGS) entry which is preliminary data.</text>
</comment>
<dbReference type="Gene3D" id="1.10.1200.240">
    <property type="match status" value="1"/>
</dbReference>
<feature type="domain" description="Large ribosomal subunit protein eL19" evidence="5">
    <location>
        <begin position="24"/>
        <end position="167"/>
    </location>
</feature>
<dbReference type="SMART" id="SM01416">
    <property type="entry name" value="Ribosomal_L19e"/>
    <property type="match status" value="1"/>
</dbReference>
<keyword evidence="2 6" id="KW-0689">Ribosomal protein</keyword>
<dbReference type="Proteomes" id="UP001057375">
    <property type="component" value="Unassembled WGS sequence"/>
</dbReference>
<evidence type="ECO:0000259" key="5">
    <source>
        <dbReference type="SMART" id="SM01416"/>
    </source>
</evidence>
<feature type="coiled-coil region" evidence="4">
    <location>
        <begin position="165"/>
        <end position="192"/>
    </location>
</feature>
<gene>
    <name evidence="6" type="ORF">ADUPG1_013921</name>
</gene>
<protein>
    <submittedName>
        <fullName evidence="6">60S ribosomal protein L19 like protein</fullName>
    </submittedName>
</protein>
<reference evidence="6" key="1">
    <citation type="submission" date="2022-03" db="EMBL/GenBank/DDBJ databases">
        <title>Draft genome sequence of Aduncisulcus paluster, a free-living microaerophilic Fornicata.</title>
        <authorList>
            <person name="Yuyama I."/>
            <person name="Kume K."/>
            <person name="Tamura T."/>
            <person name="Inagaki Y."/>
            <person name="Hashimoto T."/>
        </authorList>
    </citation>
    <scope>NUCLEOTIDE SEQUENCE</scope>
    <source>
        <strain evidence="6">NY0171</strain>
    </source>
</reference>
<keyword evidence="7" id="KW-1185">Reference proteome</keyword>
<evidence type="ECO:0000313" key="6">
    <source>
        <dbReference type="EMBL" id="GKT27602.1"/>
    </source>
</evidence>
<dbReference type="InterPro" id="IPR057260">
    <property type="entry name" value="Ribosomal_L19e_C"/>
</dbReference>
<dbReference type="Pfam" id="PF01280">
    <property type="entry name" value="Ribosomal_L19e"/>
    <property type="match status" value="1"/>
</dbReference>
<dbReference type="NCBIfam" id="NF006343">
    <property type="entry name" value="PRK08570.1"/>
    <property type="match status" value="1"/>
</dbReference>
<evidence type="ECO:0000256" key="4">
    <source>
        <dbReference type="SAM" id="Coils"/>
    </source>
</evidence>
<proteinExistence type="inferred from homology"/>
<dbReference type="InterPro" id="IPR057259">
    <property type="entry name" value="Ribosomal_L19e"/>
</dbReference>
<accession>A0ABQ5K4U3</accession>
<evidence type="ECO:0000313" key="7">
    <source>
        <dbReference type="Proteomes" id="UP001057375"/>
    </source>
</evidence>
<dbReference type="SUPFAM" id="SSF48140">
    <property type="entry name" value="Ribosomal protein L19 (L19e)"/>
    <property type="match status" value="1"/>
</dbReference>
<organism evidence="6 7">
    <name type="scientific">Aduncisulcus paluster</name>
    <dbReference type="NCBI Taxonomy" id="2918883"/>
    <lineage>
        <taxon>Eukaryota</taxon>
        <taxon>Metamonada</taxon>
        <taxon>Carpediemonas-like organisms</taxon>
        <taxon>Aduncisulcus</taxon>
    </lineage>
</organism>
<name>A0ABQ5K4U3_9EUKA</name>
<dbReference type="Gene3D" id="1.10.1650.10">
    <property type="match status" value="1"/>
</dbReference>
<evidence type="ECO:0000256" key="2">
    <source>
        <dbReference type="ARBA" id="ARBA00022980"/>
    </source>
</evidence>